<accession>A0ABW4ZA30</accession>
<evidence type="ECO:0000313" key="2">
    <source>
        <dbReference type="EMBL" id="MFD2158416.1"/>
    </source>
</evidence>
<keyword evidence="1" id="KW-0472">Membrane</keyword>
<keyword evidence="1" id="KW-1133">Transmembrane helix</keyword>
<name>A0ABW4ZA30_9BACT</name>
<feature type="transmembrane region" description="Helical" evidence="1">
    <location>
        <begin position="78"/>
        <end position="104"/>
    </location>
</feature>
<feature type="transmembrane region" description="Helical" evidence="1">
    <location>
        <begin position="148"/>
        <end position="166"/>
    </location>
</feature>
<sequence>MESPYTTPSAAVESPVSSLVTERKEPYGLKGWIVLPIIGLTVSLIGLFFGLLTTYFPIFTDGTWEYLTDPSSEVYHSMWGPVLIYEAVGNVLFLLYTAALLVMVFRKHYLFPKCMIIFYVANIIFLVTDMILVGFIPMMDEAGNAESLRDIVSAVVGAVIWIPYFLKSERVKNTFTP</sequence>
<feature type="transmembrane region" description="Helical" evidence="1">
    <location>
        <begin position="116"/>
        <end position="136"/>
    </location>
</feature>
<keyword evidence="3" id="KW-1185">Reference proteome</keyword>
<gene>
    <name evidence="2" type="ORF">ACFSW8_05860</name>
</gene>
<protein>
    <submittedName>
        <fullName evidence="2">DUF2569 domain-containing protein</fullName>
    </submittedName>
</protein>
<proteinExistence type="predicted"/>
<dbReference type="EMBL" id="JBHUJB010000023">
    <property type="protein sequence ID" value="MFD2158416.1"/>
    <property type="molecule type" value="Genomic_DNA"/>
</dbReference>
<keyword evidence="1" id="KW-0812">Transmembrane</keyword>
<evidence type="ECO:0000313" key="3">
    <source>
        <dbReference type="Proteomes" id="UP001597389"/>
    </source>
</evidence>
<comment type="caution">
    <text evidence="2">The sequence shown here is derived from an EMBL/GenBank/DDBJ whole genome shotgun (WGS) entry which is preliminary data.</text>
</comment>
<dbReference type="InterPro" id="IPR019690">
    <property type="entry name" value="DUF2569"/>
</dbReference>
<reference evidence="3" key="1">
    <citation type="journal article" date="2019" name="Int. J. Syst. Evol. Microbiol.">
        <title>The Global Catalogue of Microorganisms (GCM) 10K type strain sequencing project: providing services to taxonomists for standard genome sequencing and annotation.</title>
        <authorList>
            <consortium name="The Broad Institute Genomics Platform"/>
            <consortium name="The Broad Institute Genome Sequencing Center for Infectious Disease"/>
            <person name="Wu L."/>
            <person name="Ma J."/>
        </authorList>
    </citation>
    <scope>NUCLEOTIDE SEQUENCE [LARGE SCALE GENOMIC DNA]</scope>
    <source>
        <strain evidence="3">CCUG 57942</strain>
    </source>
</reference>
<dbReference type="Pfam" id="PF10754">
    <property type="entry name" value="DUF2569"/>
    <property type="match status" value="1"/>
</dbReference>
<feature type="transmembrane region" description="Helical" evidence="1">
    <location>
        <begin position="32"/>
        <end position="58"/>
    </location>
</feature>
<dbReference type="Proteomes" id="UP001597389">
    <property type="component" value="Unassembled WGS sequence"/>
</dbReference>
<organism evidence="2 3">
    <name type="scientific">Rubritalea tangerina</name>
    <dbReference type="NCBI Taxonomy" id="430798"/>
    <lineage>
        <taxon>Bacteria</taxon>
        <taxon>Pseudomonadati</taxon>
        <taxon>Verrucomicrobiota</taxon>
        <taxon>Verrucomicrobiia</taxon>
        <taxon>Verrucomicrobiales</taxon>
        <taxon>Rubritaleaceae</taxon>
        <taxon>Rubritalea</taxon>
    </lineage>
</organism>
<dbReference type="RefSeq" id="WP_377088646.1">
    <property type="nucleotide sequence ID" value="NZ_JBHSJL010000014.1"/>
</dbReference>
<evidence type="ECO:0000256" key="1">
    <source>
        <dbReference type="SAM" id="Phobius"/>
    </source>
</evidence>